<dbReference type="GO" id="GO:0005737">
    <property type="term" value="C:cytoplasm"/>
    <property type="evidence" value="ECO:0007669"/>
    <property type="project" value="TreeGrafter"/>
</dbReference>
<evidence type="ECO:0000313" key="4">
    <source>
        <dbReference type="EMBL" id="RED52037.1"/>
    </source>
</evidence>
<dbReference type="SUPFAM" id="SSF54373">
    <property type="entry name" value="FAD-linked reductases, C-terminal domain"/>
    <property type="match status" value="1"/>
</dbReference>
<dbReference type="SUPFAM" id="SSF51905">
    <property type="entry name" value="FAD/NAD(P)-binding domain"/>
    <property type="match status" value="1"/>
</dbReference>
<dbReference type="InterPro" id="IPR006076">
    <property type="entry name" value="FAD-dep_OxRdtase"/>
</dbReference>
<keyword evidence="2" id="KW-0560">Oxidoreductase</keyword>
<reference evidence="4 5" key="1">
    <citation type="submission" date="2018-07" db="EMBL/GenBank/DDBJ databases">
        <title>Genomic Encyclopedia of Type Strains, Phase III (KMG-III): the genomes of soil and plant-associated and newly described type strains.</title>
        <authorList>
            <person name="Whitman W."/>
        </authorList>
    </citation>
    <scope>NUCLEOTIDE SEQUENCE [LARGE SCALE GENOMIC DNA]</scope>
    <source>
        <strain evidence="4 5">CECT 8488</strain>
    </source>
</reference>
<dbReference type="PANTHER" id="PTHR13847">
    <property type="entry name" value="SARCOSINE DEHYDROGENASE-RELATED"/>
    <property type="match status" value="1"/>
</dbReference>
<name>A0A3D9HRA1_9PROT</name>
<dbReference type="GO" id="GO:0008718">
    <property type="term" value="F:D-amino-acid dehydrogenase activity"/>
    <property type="evidence" value="ECO:0007669"/>
    <property type="project" value="TreeGrafter"/>
</dbReference>
<accession>A0A3D9HRA1</accession>
<keyword evidence="5" id="KW-1185">Reference proteome</keyword>
<evidence type="ECO:0000256" key="2">
    <source>
        <dbReference type="ARBA" id="ARBA00023002"/>
    </source>
</evidence>
<dbReference type="Proteomes" id="UP000256845">
    <property type="component" value="Unassembled WGS sequence"/>
</dbReference>
<sequence>MKICVLGGGVVGTTAAWMLSEAGHDIVLVEQSKRMAAATSHANASLLTPGHSMAWNSPRAPIDFLKSWLDRDPVMKMRLKSLWKSFPWIWHFLRRCPPQAVERLNGLLLRLSLESTEKTEALTQSLGLDVSLDSKGLLYWHGSEAGLEQDRKHADWVSRQGLDARIISADEVLRLQPALADRRNPVVGGYYVREDRVADARALTHQLGIQLLLHGQEILCEHELQGFVKEGGRICAVRTNRGEIEADAFVLALGPWTGQALRQLKVGFPINPAKGYSMTLSLHEEVAPLQISGMDADEYVTFAMLGDRLRVTSYAHFDGFDLSTPEGRFARHRRAVDDNFPGLVDWTAETKKWCGLRPMSPDGLPTIDRVPGHDNLWLNAGHGYLGWTLAVLSAEMLRDRMDGVTGATPDGLGWRW</sequence>
<dbReference type="GO" id="GO:0005886">
    <property type="term" value="C:plasma membrane"/>
    <property type="evidence" value="ECO:0007669"/>
    <property type="project" value="TreeGrafter"/>
</dbReference>
<evidence type="ECO:0000259" key="3">
    <source>
        <dbReference type="Pfam" id="PF01266"/>
    </source>
</evidence>
<organism evidence="4 5">
    <name type="scientific">Aestuariispira insulae</name>
    <dbReference type="NCBI Taxonomy" id="1461337"/>
    <lineage>
        <taxon>Bacteria</taxon>
        <taxon>Pseudomonadati</taxon>
        <taxon>Pseudomonadota</taxon>
        <taxon>Alphaproteobacteria</taxon>
        <taxon>Rhodospirillales</taxon>
        <taxon>Kiloniellaceae</taxon>
        <taxon>Aestuariispira</taxon>
    </lineage>
</organism>
<gene>
    <name evidence="4" type="ORF">DFP90_10253</name>
</gene>
<dbReference type="Pfam" id="PF01266">
    <property type="entry name" value="DAO"/>
    <property type="match status" value="1"/>
</dbReference>
<comment type="caution">
    <text evidence="4">The sequence shown here is derived from an EMBL/GenBank/DDBJ whole genome shotgun (WGS) entry which is preliminary data.</text>
</comment>
<dbReference type="AlphaFoldDB" id="A0A3D9HRA1"/>
<dbReference type="OrthoDB" id="9805337at2"/>
<dbReference type="PANTHER" id="PTHR13847:SF280">
    <property type="entry name" value="D-AMINO ACID DEHYDROGENASE"/>
    <property type="match status" value="1"/>
</dbReference>
<dbReference type="InterPro" id="IPR036188">
    <property type="entry name" value="FAD/NAD-bd_sf"/>
</dbReference>
<dbReference type="Gene3D" id="3.30.9.10">
    <property type="entry name" value="D-Amino Acid Oxidase, subunit A, domain 2"/>
    <property type="match status" value="1"/>
</dbReference>
<dbReference type="GO" id="GO:0055130">
    <property type="term" value="P:D-alanine catabolic process"/>
    <property type="evidence" value="ECO:0007669"/>
    <property type="project" value="TreeGrafter"/>
</dbReference>
<comment type="similarity">
    <text evidence="1">Belongs to the DadA oxidoreductase family.</text>
</comment>
<protein>
    <submittedName>
        <fullName evidence="4">Glycine/D-amino acid oxidase-like deaminating enzyme</fullName>
    </submittedName>
</protein>
<dbReference type="EMBL" id="QRDW01000002">
    <property type="protein sequence ID" value="RED52037.1"/>
    <property type="molecule type" value="Genomic_DNA"/>
</dbReference>
<feature type="domain" description="FAD dependent oxidoreductase" evidence="3">
    <location>
        <begin position="2"/>
        <end position="399"/>
    </location>
</feature>
<dbReference type="RefSeq" id="WP_115935599.1">
    <property type="nucleotide sequence ID" value="NZ_QRDW01000002.1"/>
</dbReference>
<evidence type="ECO:0000313" key="5">
    <source>
        <dbReference type="Proteomes" id="UP000256845"/>
    </source>
</evidence>
<proteinExistence type="inferred from homology"/>
<dbReference type="Gene3D" id="3.50.50.60">
    <property type="entry name" value="FAD/NAD(P)-binding domain"/>
    <property type="match status" value="2"/>
</dbReference>
<evidence type="ECO:0000256" key="1">
    <source>
        <dbReference type="ARBA" id="ARBA00009410"/>
    </source>
</evidence>